<dbReference type="InterPro" id="IPR011067">
    <property type="entry name" value="Plasmid_toxin/cell-grow_inhib"/>
</dbReference>
<dbReference type="GO" id="GO:0003677">
    <property type="term" value="F:DNA binding"/>
    <property type="evidence" value="ECO:0007669"/>
    <property type="project" value="InterPro"/>
</dbReference>
<gene>
    <name evidence="4" type="ORF">DFR67_110180</name>
</gene>
<evidence type="ECO:0000256" key="1">
    <source>
        <dbReference type="ARBA" id="ARBA00007521"/>
    </source>
</evidence>
<organism evidence="4 5">
    <name type="scientific">Williamsia limnetica</name>
    <dbReference type="NCBI Taxonomy" id="882452"/>
    <lineage>
        <taxon>Bacteria</taxon>
        <taxon>Bacillati</taxon>
        <taxon>Actinomycetota</taxon>
        <taxon>Actinomycetes</taxon>
        <taxon>Mycobacteriales</taxon>
        <taxon>Nocardiaceae</taxon>
        <taxon>Williamsia</taxon>
    </lineage>
</organism>
<reference evidence="4 5" key="1">
    <citation type="submission" date="2018-06" db="EMBL/GenBank/DDBJ databases">
        <title>Genomic Encyclopedia of Type Strains, Phase IV (KMG-IV): sequencing the most valuable type-strain genomes for metagenomic binning, comparative biology and taxonomic classification.</title>
        <authorList>
            <person name="Goeker M."/>
        </authorList>
    </citation>
    <scope>NUCLEOTIDE SEQUENCE [LARGE SCALE GENOMIC DNA]</scope>
    <source>
        <strain evidence="4 5">DSM 45521</strain>
    </source>
</reference>
<dbReference type="OrthoDB" id="5184628at2"/>
<keyword evidence="2" id="KW-1277">Toxin-antitoxin system</keyword>
<feature type="compositionally biased region" description="Low complexity" evidence="3">
    <location>
        <begin position="27"/>
        <end position="48"/>
    </location>
</feature>
<dbReference type="Proteomes" id="UP000247591">
    <property type="component" value="Unassembled WGS sequence"/>
</dbReference>
<dbReference type="Pfam" id="PF02452">
    <property type="entry name" value="PemK_toxin"/>
    <property type="match status" value="1"/>
</dbReference>
<comment type="caution">
    <text evidence="4">The sequence shown here is derived from an EMBL/GenBank/DDBJ whole genome shotgun (WGS) entry which is preliminary data.</text>
</comment>
<dbReference type="RefSeq" id="WP_110470844.1">
    <property type="nucleotide sequence ID" value="NZ_QJSP01000010.1"/>
</dbReference>
<dbReference type="AlphaFoldDB" id="A0A318RHM9"/>
<dbReference type="EMBL" id="QJSP01000010">
    <property type="protein sequence ID" value="PYE15516.1"/>
    <property type="molecule type" value="Genomic_DNA"/>
</dbReference>
<name>A0A318RHM9_WILLI</name>
<feature type="region of interest" description="Disordered" evidence="3">
    <location>
        <begin position="19"/>
        <end position="61"/>
    </location>
</feature>
<dbReference type="SUPFAM" id="SSF50118">
    <property type="entry name" value="Cell growth inhibitor/plasmid maintenance toxic component"/>
    <property type="match status" value="1"/>
</dbReference>
<dbReference type="InterPro" id="IPR003477">
    <property type="entry name" value="PemK-like"/>
</dbReference>
<dbReference type="Gene3D" id="2.30.30.110">
    <property type="match status" value="1"/>
</dbReference>
<evidence type="ECO:0000256" key="3">
    <source>
        <dbReference type="SAM" id="MobiDB-lite"/>
    </source>
</evidence>
<evidence type="ECO:0000313" key="4">
    <source>
        <dbReference type="EMBL" id="PYE15516.1"/>
    </source>
</evidence>
<sequence length="173" mass="19336">MAGKFTSLAMSLVRQHGPRLLRELTKSSSAPSQRSAPSGRPAPSRSAPTKNRARRIDYSPVLDGAADPGEIVWTWVEFEDDATQGKDRPVLVVGREGADLLGLMLSSQDHHRGDTNWVSIGTGDWDRMRRESFVRLDRVLDIPENGIRREGAILPRGQFDSVADVLRRSYNWQ</sequence>
<comment type="similarity">
    <text evidence="1">Belongs to the PemK/MazF family.</text>
</comment>
<accession>A0A318RHM9</accession>
<proteinExistence type="inferred from homology"/>
<keyword evidence="5" id="KW-1185">Reference proteome</keyword>
<protein>
    <submittedName>
        <fullName evidence="4">PemK-like, MazF-like toxin of type II toxin-antitoxin system</fullName>
    </submittedName>
</protein>
<evidence type="ECO:0000313" key="5">
    <source>
        <dbReference type="Proteomes" id="UP000247591"/>
    </source>
</evidence>
<evidence type="ECO:0000256" key="2">
    <source>
        <dbReference type="ARBA" id="ARBA00022649"/>
    </source>
</evidence>